<dbReference type="Proteomes" id="UP000249299">
    <property type="component" value="Unassembled WGS sequence"/>
</dbReference>
<dbReference type="Gene3D" id="3.90.226.10">
    <property type="entry name" value="2-enoyl-CoA Hydratase, Chain A, domain 1"/>
    <property type="match status" value="1"/>
</dbReference>
<dbReference type="AlphaFoldDB" id="A0A327JW78"/>
<organism evidence="5 6">
    <name type="scientific">Rhodobium orientis</name>
    <dbReference type="NCBI Taxonomy" id="34017"/>
    <lineage>
        <taxon>Bacteria</taxon>
        <taxon>Pseudomonadati</taxon>
        <taxon>Pseudomonadota</taxon>
        <taxon>Alphaproteobacteria</taxon>
        <taxon>Hyphomicrobiales</taxon>
        <taxon>Rhodobiaceae</taxon>
        <taxon>Rhodobium</taxon>
    </lineage>
</organism>
<evidence type="ECO:0000313" key="5">
    <source>
        <dbReference type="EMBL" id="RAI27438.1"/>
    </source>
</evidence>
<dbReference type="Pfam" id="PF16113">
    <property type="entry name" value="ECH_2"/>
    <property type="match status" value="1"/>
</dbReference>
<dbReference type="EC" id="3.1.2.4" evidence="2"/>
<dbReference type="PANTHER" id="PTHR43176:SF3">
    <property type="entry name" value="3-HYDROXYISOBUTYRYL-COA HYDROLASE, MITOCHONDRIAL"/>
    <property type="match status" value="1"/>
</dbReference>
<keyword evidence="3 5" id="KW-0378">Hydrolase</keyword>
<gene>
    <name evidence="5" type="ORF">CH339_10115</name>
</gene>
<dbReference type="GO" id="GO:0003860">
    <property type="term" value="F:3-hydroxyisobutyryl-CoA hydrolase activity"/>
    <property type="evidence" value="ECO:0007669"/>
    <property type="project" value="UniProtKB-EC"/>
</dbReference>
<dbReference type="InterPro" id="IPR029045">
    <property type="entry name" value="ClpP/crotonase-like_dom_sf"/>
</dbReference>
<accession>A0A327JW78</accession>
<feature type="domain" description="Enoyl-CoA hydratase/isomerase" evidence="4">
    <location>
        <begin position="15"/>
        <end position="337"/>
    </location>
</feature>
<dbReference type="EMBL" id="NPEV01000018">
    <property type="protein sequence ID" value="RAI27438.1"/>
    <property type="molecule type" value="Genomic_DNA"/>
</dbReference>
<dbReference type="PANTHER" id="PTHR43176">
    <property type="entry name" value="3-HYDROXYISOBUTYRYL-COA HYDROLASE-RELATED"/>
    <property type="match status" value="1"/>
</dbReference>
<evidence type="ECO:0000313" key="6">
    <source>
        <dbReference type="Proteomes" id="UP000249299"/>
    </source>
</evidence>
<name>A0A327JW78_9HYPH</name>
<dbReference type="RefSeq" id="WP_111434243.1">
    <property type="nucleotide sequence ID" value="NZ_JACIGG010000020.1"/>
</dbReference>
<dbReference type="GO" id="GO:0006574">
    <property type="term" value="P:L-valine catabolic process"/>
    <property type="evidence" value="ECO:0007669"/>
    <property type="project" value="TreeGrafter"/>
</dbReference>
<reference evidence="5 6" key="1">
    <citation type="submission" date="2017-07" db="EMBL/GenBank/DDBJ databases">
        <title>Draft Genome Sequences of Select Purple Nonsulfur Bacteria.</title>
        <authorList>
            <person name="Lasarre B."/>
            <person name="Mckinlay J.B."/>
        </authorList>
    </citation>
    <scope>NUCLEOTIDE SEQUENCE [LARGE SCALE GENOMIC DNA]</scope>
    <source>
        <strain evidence="5 6">DSM 11290</strain>
    </source>
</reference>
<protein>
    <recommendedName>
        <fullName evidence="2">3-hydroxyisobutyryl-CoA hydrolase</fullName>
        <ecNumber evidence="2">3.1.2.4</ecNumber>
    </recommendedName>
</protein>
<sequence>MSSVEIFFEKRGHAGVVTLARPQALNALTHEMTNELQAQLDAWRDDQSVRHVVVEALGDKAFCAGGDIRHIYDMGKAGDPRQIDFFRDEYRLNATIKHYPKPYIALINGIVMGGGVGISVHGSHRVATERIGFAMPEVGIGFFPDVGGTYFLPRLPGETGMYCALTGARLKEADASWAGIATHTVASDDLGAIIEALAGADDVDAALHRFSRDPGPAPLAETAPVIDRLFSADSLGGILGALDRETGDDADFAAKTAATIRAKSPTSLQIAFQQMRRGAKLSFDDCMRLEYRIVSRVLHGHDFYEGIRAAIIDKDSVARWDPPEFSHVDSIDIDAHFQVPPGGDLDLPDA</sequence>
<evidence type="ECO:0000259" key="4">
    <source>
        <dbReference type="Pfam" id="PF16113"/>
    </source>
</evidence>
<dbReference type="FunFam" id="3.90.226.10:FF:000026">
    <property type="entry name" value="3-hydroxyisobutyryl-CoA hydrolase, mitochondrial"/>
    <property type="match status" value="1"/>
</dbReference>
<evidence type="ECO:0000256" key="3">
    <source>
        <dbReference type="ARBA" id="ARBA00022801"/>
    </source>
</evidence>
<dbReference type="SUPFAM" id="SSF52096">
    <property type="entry name" value="ClpP/crotonase"/>
    <property type="match status" value="1"/>
</dbReference>
<dbReference type="OrthoDB" id="9790967at2"/>
<dbReference type="CDD" id="cd06558">
    <property type="entry name" value="crotonase-like"/>
    <property type="match status" value="1"/>
</dbReference>
<evidence type="ECO:0000256" key="1">
    <source>
        <dbReference type="ARBA" id="ARBA00001709"/>
    </source>
</evidence>
<evidence type="ECO:0000256" key="2">
    <source>
        <dbReference type="ARBA" id="ARBA00011915"/>
    </source>
</evidence>
<keyword evidence="6" id="KW-1185">Reference proteome</keyword>
<comment type="caution">
    <text evidence="5">The sequence shown here is derived from an EMBL/GenBank/DDBJ whole genome shotgun (WGS) entry which is preliminary data.</text>
</comment>
<dbReference type="InterPro" id="IPR045004">
    <property type="entry name" value="ECH_dom"/>
</dbReference>
<comment type="catalytic activity">
    <reaction evidence="1">
        <text>3-hydroxy-2-methylpropanoyl-CoA + H2O = 3-hydroxy-2-methylpropanoate + CoA + H(+)</text>
        <dbReference type="Rhea" id="RHEA:20888"/>
        <dbReference type="ChEBI" id="CHEBI:11805"/>
        <dbReference type="ChEBI" id="CHEBI:15377"/>
        <dbReference type="ChEBI" id="CHEBI:15378"/>
        <dbReference type="ChEBI" id="CHEBI:57287"/>
        <dbReference type="ChEBI" id="CHEBI:57340"/>
        <dbReference type="EC" id="3.1.2.4"/>
    </reaction>
</comment>
<dbReference type="NCBIfam" id="NF004127">
    <property type="entry name" value="PRK05617.1"/>
    <property type="match status" value="1"/>
</dbReference>
<proteinExistence type="predicted"/>
<dbReference type="InterPro" id="IPR032259">
    <property type="entry name" value="HIBYL-CoA-H"/>
</dbReference>